<protein>
    <submittedName>
        <fullName evidence="2">Uncharacterized protein</fullName>
    </submittedName>
</protein>
<name>A0A0F9F0B7_9ZZZZ</name>
<comment type="caution">
    <text evidence="2">The sequence shown here is derived from an EMBL/GenBank/DDBJ whole genome shotgun (WGS) entry which is preliminary data.</text>
</comment>
<reference evidence="2" key="1">
    <citation type="journal article" date="2015" name="Nature">
        <title>Complex archaea that bridge the gap between prokaryotes and eukaryotes.</title>
        <authorList>
            <person name="Spang A."/>
            <person name="Saw J.H."/>
            <person name="Jorgensen S.L."/>
            <person name="Zaremba-Niedzwiedzka K."/>
            <person name="Martijn J."/>
            <person name="Lind A.E."/>
            <person name="van Eijk R."/>
            <person name="Schleper C."/>
            <person name="Guy L."/>
            <person name="Ettema T.J."/>
        </authorList>
    </citation>
    <scope>NUCLEOTIDE SEQUENCE</scope>
</reference>
<gene>
    <name evidence="2" type="ORF">LCGC14_2011080</name>
</gene>
<proteinExistence type="predicted"/>
<dbReference type="AlphaFoldDB" id="A0A0F9F0B7"/>
<feature type="non-terminal residue" evidence="2">
    <location>
        <position position="600"/>
    </location>
</feature>
<dbReference type="EMBL" id="LAZR01023057">
    <property type="protein sequence ID" value="KKL79813.1"/>
    <property type="molecule type" value="Genomic_DNA"/>
</dbReference>
<feature type="region of interest" description="Disordered" evidence="1">
    <location>
        <begin position="1"/>
        <end position="38"/>
    </location>
</feature>
<evidence type="ECO:0000313" key="2">
    <source>
        <dbReference type="EMBL" id="KKL79813.1"/>
    </source>
</evidence>
<evidence type="ECO:0000256" key="1">
    <source>
        <dbReference type="SAM" id="MobiDB-lite"/>
    </source>
</evidence>
<sequence length="600" mass="64883">MPHTPTHTQRPVPVRPSEPREREPIEPLEPSIVEQFPGELPPVTLPTREEFAEAVDPFRSERQLLDDLANRIFPQELPAISEIPVRPSEPRPIPSVGFETILNFAIEEPENFINDLQIRGRTEDTELLLEMFGATPEDIDELLGPARPIPAWLTLDFWKEALFRPYAGEDLGAKAYASFIAGMGDVIATTGGAARWLGYEEVGSTLSDIGSLLQQKAPPPTTGEFEFSDMLNPEFYATKVTRAVPFALALAPAAIGGFYGGSAVATAVGIPTLWAWIIGGFSGAALSRPLESAMEAGSSYDDAISRGLSEKEAKAEADEVFRNNMVLAGADAFEIAIALAPTPKWVPTSLIKQGLVRTARVAGKMAIVGLSEGGEEVYQDMVQRHARGEEWKLDPVTKEVFAIGMAMGMGMGLGGDVITGIVDTSKAKMPPDMKKDFNISVAEFIGEGFTPEQAELKALEQITAVPEGEALVQEALREQKAETEAVEAVPKAVPEPEIAPKAVTAAIDALTKQRNTLLVQERRGKDVTDEIFKIDKEIAELRGEPPIEGRAEAPAVTPPAEAVTRIPSRGVLPATRPFEMRLTPEELIPVKGSVFHGTTT</sequence>
<accession>A0A0F9F0B7</accession>
<organism evidence="2">
    <name type="scientific">marine sediment metagenome</name>
    <dbReference type="NCBI Taxonomy" id="412755"/>
    <lineage>
        <taxon>unclassified sequences</taxon>
        <taxon>metagenomes</taxon>
        <taxon>ecological metagenomes</taxon>
    </lineage>
</organism>